<feature type="transmembrane region" description="Helical" evidence="7">
    <location>
        <begin position="100"/>
        <end position="121"/>
    </location>
</feature>
<dbReference type="InterPro" id="IPR050206">
    <property type="entry name" value="FtsK/SpoIIIE/SftA"/>
</dbReference>
<dbReference type="InterPro" id="IPR002543">
    <property type="entry name" value="FtsK_dom"/>
</dbReference>
<dbReference type="InterPro" id="IPR041027">
    <property type="entry name" value="FtsK_alpha"/>
</dbReference>
<keyword evidence="7" id="KW-0472">Membrane</keyword>
<dbReference type="InterPro" id="IPR036390">
    <property type="entry name" value="WH_DNA-bd_sf"/>
</dbReference>
<dbReference type="PANTHER" id="PTHR22683:SF41">
    <property type="entry name" value="DNA TRANSLOCASE FTSK"/>
    <property type="match status" value="1"/>
</dbReference>
<dbReference type="InterPro" id="IPR003593">
    <property type="entry name" value="AAA+_ATPase"/>
</dbReference>
<evidence type="ECO:0000256" key="5">
    <source>
        <dbReference type="PROSITE-ProRule" id="PRU00289"/>
    </source>
</evidence>
<organism evidence="9 10">
    <name type="scientific">Berkelbacteria bacterium GW2011_GWA1_36_9</name>
    <dbReference type="NCBI Taxonomy" id="1618331"/>
    <lineage>
        <taxon>Bacteria</taxon>
        <taxon>Candidatus Berkelbacteria</taxon>
    </lineage>
</organism>
<name>A0A0G0FU83_9BACT</name>
<evidence type="ECO:0000256" key="4">
    <source>
        <dbReference type="ARBA" id="ARBA00023125"/>
    </source>
</evidence>
<keyword evidence="7" id="KW-1133">Transmembrane helix</keyword>
<keyword evidence="3 5" id="KW-0067">ATP-binding</keyword>
<dbReference type="Proteomes" id="UP000034508">
    <property type="component" value="Unassembled WGS sequence"/>
</dbReference>
<keyword evidence="2 5" id="KW-0547">Nucleotide-binding</keyword>
<keyword evidence="4" id="KW-0238">DNA-binding</keyword>
<dbReference type="CDD" id="cd01127">
    <property type="entry name" value="TrwB_TraG_TraD_VirD4"/>
    <property type="match status" value="1"/>
</dbReference>
<comment type="caution">
    <text evidence="9">The sequence shown here is derived from an EMBL/GenBank/DDBJ whole genome shotgun (WGS) entry which is preliminary data.</text>
</comment>
<feature type="transmembrane region" description="Helical" evidence="7">
    <location>
        <begin position="133"/>
        <end position="154"/>
    </location>
</feature>
<dbReference type="SMART" id="SM00382">
    <property type="entry name" value="AAA"/>
    <property type="match status" value="1"/>
</dbReference>
<keyword evidence="7" id="KW-0812">Transmembrane</keyword>
<feature type="compositionally biased region" description="Pro residues" evidence="6">
    <location>
        <begin position="697"/>
        <end position="714"/>
    </location>
</feature>
<dbReference type="GO" id="GO:0005524">
    <property type="term" value="F:ATP binding"/>
    <property type="evidence" value="ECO:0007669"/>
    <property type="project" value="UniProtKB-UniRule"/>
</dbReference>
<dbReference type="Pfam" id="PF09397">
    <property type="entry name" value="FtsK_gamma"/>
    <property type="match status" value="1"/>
</dbReference>
<evidence type="ECO:0000256" key="2">
    <source>
        <dbReference type="ARBA" id="ARBA00022741"/>
    </source>
</evidence>
<dbReference type="InterPro" id="IPR036388">
    <property type="entry name" value="WH-like_DNA-bd_sf"/>
</dbReference>
<dbReference type="InterPro" id="IPR027417">
    <property type="entry name" value="P-loop_NTPase"/>
</dbReference>
<evidence type="ECO:0000313" key="9">
    <source>
        <dbReference type="EMBL" id="KKQ17415.1"/>
    </source>
</evidence>
<dbReference type="Pfam" id="PF17854">
    <property type="entry name" value="FtsK_alpha"/>
    <property type="match status" value="1"/>
</dbReference>
<dbReference type="Gene3D" id="1.10.10.10">
    <property type="entry name" value="Winged helix-like DNA-binding domain superfamily/Winged helix DNA-binding domain"/>
    <property type="match status" value="1"/>
</dbReference>
<evidence type="ECO:0000256" key="6">
    <source>
        <dbReference type="SAM" id="MobiDB-lite"/>
    </source>
</evidence>
<accession>A0A0G0FU83</accession>
<dbReference type="AlphaFoldDB" id="A0A0G0FU83"/>
<comment type="similarity">
    <text evidence="1">Belongs to the FtsK/SpoIIIE/SftA family.</text>
</comment>
<gene>
    <name evidence="9" type="ORF">US31_C0019G0002</name>
</gene>
<dbReference type="InterPro" id="IPR018541">
    <property type="entry name" value="Ftsk_gamma"/>
</dbReference>
<evidence type="ECO:0000256" key="3">
    <source>
        <dbReference type="ARBA" id="ARBA00022840"/>
    </source>
</evidence>
<dbReference type="EMBL" id="LBSM01000019">
    <property type="protein sequence ID" value="KKQ17415.1"/>
    <property type="molecule type" value="Genomic_DNA"/>
</dbReference>
<feature type="compositionally biased region" description="Low complexity" evidence="6">
    <location>
        <begin position="686"/>
        <end position="696"/>
    </location>
</feature>
<dbReference type="GO" id="GO:0051301">
    <property type="term" value="P:cell division"/>
    <property type="evidence" value="ECO:0007669"/>
    <property type="project" value="UniProtKB-KW"/>
</dbReference>
<dbReference type="SUPFAM" id="SSF46785">
    <property type="entry name" value="Winged helix' DNA-binding domain"/>
    <property type="match status" value="1"/>
</dbReference>
<evidence type="ECO:0000259" key="8">
    <source>
        <dbReference type="PROSITE" id="PS50901"/>
    </source>
</evidence>
<dbReference type="SUPFAM" id="SSF52540">
    <property type="entry name" value="P-loop containing nucleoside triphosphate hydrolases"/>
    <property type="match status" value="1"/>
</dbReference>
<dbReference type="SMART" id="SM00843">
    <property type="entry name" value="Ftsk_gamma"/>
    <property type="match status" value="1"/>
</dbReference>
<reference evidence="9 10" key="1">
    <citation type="journal article" date="2015" name="Nature">
        <title>rRNA introns, odd ribosomes, and small enigmatic genomes across a large radiation of phyla.</title>
        <authorList>
            <person name="Brown C.T."/>
            <person name="Hug L.A."/>
            <person name="Thomas B.C."/>
            <person name="Sharon I."/>
            <person name="Castelle C.J."/>
            <person name="Singh A."/>
            <person name="Wilkins M.J."/>
            <person name="Williams K.H."/>
            <person name="Banfield J.F."/>
        </authorList>
    </citation>
    <scope>NUCLEOTIDE SEQUENCE [LARGE SCALE GENOMIC DNA]</scope>
</reference>
<evidence type="ECO:0000313" key="10">
    <source>
        <dbReference type="Proteomes" id="UP000034508"/>
    </source>
</evidence>
<dbReference type="PROSITE" id="PS50901">
    <property type="entry name" value="FTSK"/>
    <property type="match status" value="1"/>
</dbReference>
<dbReference type="Gene3D" id="3.40.50.300">
    <property type="entry name" value="P-loop containing nucleotide triphosphate hydrolases"/>
    <property type="match status" value="1"/>
</dbReference>
<feature type="transmembrane region" description="Helical" evidence="7">
    <location>
        <begin position="66"/>
        <end position="88"/>
    </location>
</feature>
<dbReference type="GO" id="GO:0003677">
    <property type="term" value="F:DNA binding"/>
    <property type="evidence" value="ECO:0007669"/>
    <property type="project" value="UniProtKB-KW"/>
</dbReference>
<evidence type="ECO:0000256" key="7">
    <source>
        <dbReference type="SAM" id="Phobius"/>
    </source>
</evidence>
<feature type="transmembrane region" description="Helical" evidence="7">
    <location>
        <begin position="34"/>
        <end position="54"/>
    </location>
</feature>
<protein>
    <submittedName>
        <fullName evidence="9">Cell division FtsK/SpoIIIE</fullName>
    </submittedName>
</protein>
<dbReference type="PANTHER" id="PTHR22683">
    <property type="entry name" value="SPORULATION PROTEIN RELATED"/>
    <property type="match status" value="1"/>
</dbReference>
<sequence length="729" mass="79928">MGNMGKRKYRRKGQRLSIWEELDWTMNPDTTRDVVAVILIILGFIIFLGMFNLAGSFGRFFIRLSVNGWGIIGYLIPFVFLGYGLVLLFPNRFQLKPTSVIGAILSLIFVPAMISPLGGAIGSGIRSLFASFLGPYASLILIFALAIISILITFNTSIRALWQRLGPGAIDGGIKINEPKTAVFTTLQRGNMPAKYPQSTTGEMAWEYPPPELLEDNASKATPGNITKNVEIIQKSLKDFNIDVTMGDVNVGPTVTQYTLKPGQSIKLTQITARANDLSLALAQHPIRIEAPIPGKAAVGIEIPNKVGAVVSMKEILQSDEFKAKKSNLTIALGRDVAGAPYIADLKNMPHLLIAGATGAGKSVCINSMIVSLLYQNSPQDLRLILVDPKRVEFTHYNGIPHLLSPVVHDVDKTISALKWTVAEMDRRFRLFQETNRRNIEAYNANPTNGRIPYIVIFIDELADLMAQAANEVEAAIVRLAQMARAVGIHLVMATQRPSVDVITGLIKANITNRIAFAVASQVDSRTILDLSGAEKLLGHGDMLYIGSELGKPKRVQGVFINDKEITKVTEFLKSKSAPQYDETILDYRPEMGRGVGGEVMAEDELYNDAKETVVMAGKASASLLQRRLRVGYARAARLLDILEQNGVIGPPDGAKPRDVMVDPIALEHERQQVRAPMNQNQSMRPNNYPNQYNQAPNPPVGGPPNYPSYPPYKPNSEPGQGETPNQDQ</sequence>
<feature type="region of interest" description="Disordered" evidence="6">
    <location>
        <begin position="671"/>
        <end position="729"/>
    </location>
</feature>
<dbReference type="Pfam" id="PF01580">
    <property type="entry name" value="FtsK_SpoIIIE"/>
    <property type="match status" value="2"/>
</dbReference>
<keyword evidence="9" id="KW-0131">Cell cycle</keyword>
<dbReference type="PATRIC" id="fig|1618331.3.peg.839"/>
<keyword evidence="9" id="KW-0132">Cell division</keyword>
<feature type="domain" description="FtsK" evidence="8">
    <location>
        <begin position="339"/>
        <end position="526"/>
    </location>
</feature>
<proteinExistence type="inferred from homology"/>
<evidence type="ECO:0000256" key="1">
    <source>
        <dbReference type="ARBA" id="ARBA00006474"/>
    </source>
</evidence>
<dbReference type="Gene3D" id="3.30.980.40">
    <property type="match status" value="1"/>
</dbReference>
<feature type="binding site" evidence="5">
    <location>
        <begin position="356"/>
        <end position="363"/>
    </location>
    <ligand>
        <name>ATP</name>
        <dbReference type="ChEBI" id="CHEBI:30616"/>
    </ligand>
</feature>